<feature type="coiled-coil region" evidence="9">
    <location>
        <begin position="30"/>
        <end position="57"/>
    </location>
</feature>
<dbReference type="EMBL" id="MPKA01000086">
    <property type="protein sequence ID" value="OLU45332.1"/>
    <property type="molecule type" value="Genomic_DNA"/>
</dbReference>
<evidence type="ECO:0000259" key="11">
    <source>
        <dbReference type="Pfam" id="PF21694"/>
    </source>
</evidence>
<dbReference type="InterPro" id="IPR027417">
    <property type="entry name" value="P-loop_NTPase"/>
</dbReference>
<dbReference type="NCBIfam" id="TIGR01128">
    <property type="entry name" value="holA"/>
    <property type="match status" value="1"/>
</dbReference>
<protein>
    <recommendedName>
        <fullName evidence="2">DNA polymerase III subunit delta</fullName>
        <ecNumber evidence="1">2.7.7.7</ecNumber>
    </recommendedName>
</protein>
<comment type="caution">
    <text evidence="12">The sequence shown here is derived from an EMBL/GenBank/DDBJ whole genome shotgun (WGS) entry which is preliminary data.</text>
</comment>
<dbReference type="InterPro" id="IPR008921">
    <property type="entry name" value="DNA_pol3_clamp-load_cplx_C"/>
</dbReference>
<evidence type="ECO:0000256" key="8">
    <source>
        <dbReference type="ARBA" id="ARBA00049244"/>
    </source>
</evidence>
<dbReference type="Pfam" id="PF06144">
    <property type="entry name" value="DNA_pol3_delta"/>
    <property type="match status" value="1"/>
</dbReference>
<dbReference type="GO" id="GO:0003887">
    <property type="term" value="F:DNA-directed DNA polymerase activity"/>
    <property type="evidence" value="ECO:0007669"/>
    <property type="project" value="UniProtKB-KW"/>
</dbReference>
<evidence type="ECO:0000256" key="2">
    <source>
        <dbReference type="ARBA" id="ARBA00017703"/>
    </source>
</evidence>
<reference evidence="12 13" key="1">
    <citation type="submission" date="2016-11" db="EMBL/GenBank/DDBJ databases">
        <title>Description of two novel members of the family Erysipelotrichaceae: Ileibacterium lipovorans gen. nov., sp. nov. and Dubosiella newyorkensis, gen. nov., sp. nov.</title>
        <authorList>
            <person name="Cox L.M."/>
            <person name="Sohn J."/>
            <person name="Tyrrell K.L."/>
            <person name="Citron D.M."/>
            <person name="Lawson P.A."/>
            <person name="Patel N.B."/>
            <person name="Iizumi T."/>
            <person name="Perez-Perez G.I."/>
            <person name="Goldstein E.J."/>
            <person name="Blaser M.J."/>
        </authorList>
    </citation>
    <scope>NUCLEOTIDE SEQUENCE [LARGE SCALE GENOMIC DNA]</scope>
    <source>
        <strain evidence="12 13">NYU-BL-A4</strain>
    </source>
</reference>
<dbReference type="InterPro" id="IPR010372">
    <property type="entry name" value="DNA_pol3_delta_N"/>
</dbReference>
<dbReference type="InterPro" id="IPR048466">
    <property type="entry name" value="DNA_pol3_delta-like_C"/>
</dbReference>
<keyword evidence="4" id="KW-0548">Nucleotidyltransferase</keyword>
<dbReference type="Proteomes" id="UP000186705">
    <property type="component" value="Unassembled WGS sequence"/>
</dbReference>
<dbReference type="EC" id="2.7.7.7" evidence="1"/>
<comment type="similarity">
    <text evidence="7">Belongs to the DNA polymerase HolA subunit family.</text>
</comment>
<dbReference type="GO" id="GO:0009360">
    <property type="term" value="C:DNA polymerase III complex"/>
    <property type="evidence" value="ECO:0007669"/>
    <property type="project" value="InterPro"/>
</dbReference>
<feature type="domain" description="DNA polymerase III delta N-terminal" evidence="10">
    <location>
        <begin position="36"/>
        <end position="138"/>
    </location>
</feature>
<keyword evidence="9" id="KW-0175">Coiled coil</keyword>
<evidence type="ECO:0000256" key="6">
    <source>
        <dbReference type="ARBA" id="ARBA00022932"/>
    </source>
</evidence>
<dbReference type="PANTHER" id="PTHR34388">
    <property type="entry name" value="DNA POLYMERASE III SUBUNIT DELTA"/>
    <property type="match status" value="1"/>
</dbReference>
<evidence type="ECO:0000256" key="9">
    <source>
        <dbReference type="SAM" id="Coils"/>
    </source>
</evidence>
<comment type="catalytic activity">
    <reaction evidence="8">
        <text>DNA(n) + a 2'-deoxyribonucleoside 5'-triphosphate = DNA(n+1) + diphosphate</text>
        <dbReference type="Rhea" id="RHEA:22508"/>
        <dbReference type="Rhea" id="RHEA-COMP:17339"/>
        <dbReference type="Rhea" id="RHEA-COMP:17340"/>
        <dbReference type="ChEBI" id="CHEBI:33019"/>
        <dbReference type="ChEBI" id="CHEBI:61560"/>
        <dbReference type="ChEBI" id="CHEBI:173112"/>
        <dbReference type="EC" id="2.7.7.7"/>
    </reaction>
</comment>
<dbReference type="SUPFAM" id="SSF48019">
    <property type="entry name" value="post-AAA+ oligomerization domain-like"/>
    <property type="match status" value="1"/>
</dbReference>
<evidence type="ECO:0000259" key="10">
    <source>
        <dbReference type="Pfam" id="PF06144"/>
    </source>
</evidence>
<proteinExistence type="inferred from homology"/>
<accession>A0A1U7NL59</accession>
<dbReference type="InterPro" id="IPR005790">
    <property type="entry name" value="DNA_polIII_delta"/>
</dbReference>
<evidence type="ECO:0000256" key="7">
    <source>
        <dbReference type="ARBA" id="ARBA00034754"/>
    </source>
</evidence>
<keyword evidence="13" id="KW-1185">Reference proteome</keyword>
<dbReference type="Gene3D" id="1.10.8.60">
    <property type="match status" value="1"/>
</dbReference>
<evidence type="ECO:0000313" key="12">
    <source>
        <dbReference type="EMBL" id="OLU45332.1"/>
    </source>
</evidence>
<dbReference type="Gene3D" id="1.20.272.10">
    <property type="match status" value="1"/>
</dbReference>
<evidence type="ECO:0000256" key="1">
    <source>
        <dbReference type="ARBA" id="ARBA00012417"/>
    </source>
</evidence>
<organism evidence="12 13">
    <name type="scientific">Dubosiella newyorkensis</name>
    <dbReference type="NCBI Taxonomy" id="1862672"/>
    <lineage>
        <taxon>Bacteria</taxon>
        <taxon>Bacillati</taxon>
        <taxon>Bacillota</taxon>
        <taxon>Erysipelotrichia</taxon>
        <taxon>Erysipelotrichales</taxon>
        <taxon>Erysipelotrichaceae</taxon>
        <taxon>Dubosiella</taxon>
    </lineage>
</organism>
<name>A0A1U7NL59_9FIRM</name>
<evidence type="ECO:0000256" key="3">
    <source>
        <dbReference type="ARBA" id="ARBA00022679"/>
    </source>
</evidence>
<keyword evidence="6" id="KW-0239">DNA-directed DNA polymerase</keyword>
<dbReference type="SUPFAM" id="SSF52540">
    <property type="entry name" value="P-loop containing nucleoside triphosphate hydrolases"/>
    <property type="match status" value="1"/>
</dbReference>
<dbReference type="GO" id="GO:0003677">
    <property type="term" value="F:DNA binding"/>
    <property type="evidence" value="ECO:0007669"/>
    <property type="project" value="InterPro"/>
</dbReference>
<dbReference type="Pfam" id="PF21694">
    <property type="entry name" value="DNA_pol3_delta_C"/>
    <property type="match status" value="1"/>
</dbReference>
<dbReference type="RefSeq" id="WP_076341816.1">
    <property type="nucleotide sequence ID" value="NZ_CAMQHV010000149.1"/>
</dbReference>
<dbReference type="Gene3D" id="3.40.50.300">
    <property type="entry name" value="P-loop containing nucleotide triphosphate hydrolases"/>
    <property type="match status" value="1"/>
</dbReference>
<gene>
    <name evidence="12" type="ORF">BO225_08425</name>
</gene>
<dbReference type="AlphaFoldDB" id="A0A1U7NL59"/>
<evidence type="ECO:0000256" key="5">
    <source>
        <dbReference type="ARBA" id="ARBA00022705"/>
    </source>
</evidence>
<feature type="domain" description="DNA polymerase III delta subunit-like C-terminal" evidence="11">
    <location>
        <begin position="210"/>
        <end position="328"/>
    </location>
</feature>
<evidence type="ECO:0000313" key="13">
    <source>
        <dbReference type="Proteomes" id="UP000186705"/>
    </source>
</evidence>
<sequence length="340" mass="39769">MVINTMETLEVLGMIQDNKTMHMIIYGKDASRMDLKLEEIKKKYKDLERKNFDLKEDEQGTVLNALDTRSLFEEKRLFIIKNADFLGKSQKDVDYEVKAKEWIERLETEDILVFLLAQDQLTKKKEWQPFFEQAALLACKSLDAKNQKAYVLEQTKKVSLSIDPDALQWFIAHIGTNSKRILDEIDKLSLYPGEIHLEEVQKLVSSEPIEDVFKMSDALFEKNGLKLIAYYRNFRAQNMETLQIIALLASQIRFLFQVRVYMDGGYPKEKIIDLTKAHPYRIQLMMKKASRFEADELLHELSQLARLDYQLKTGMIDRDEGFENFALSLMPEFQTKSLLI</sequence>
<dbReference type="GO" id="GO:0006261">
    <property type="term" value="P:DNA-templated DNA replication"/>
    <property type="evidence" value="ECO:0007669"/>
    <property type="project" value="TreeGrafter"/>
</dbReference>
<evidence type="ECO:0000256" key="4">
    <source>
        <dbReference type="ARBA" id="ARBA00022695"/>
    </source>
</evidence>
<dbReference type="PANTHER" id="PTHR34388:SF1">
    <property type="entry name" value="DNA POLYMERASE III SUBUNIT DELTA"/>
    <property type="match status" value="1"/>
</dbReference>
<keyword evidence="3" id="KW-0808">Transferase</keyword>
<keyword evidence="5" id="KW-0235">DNA replication</keyword>
<dbReference type="STRING" id="1862672.BO225_08425"/>